<keyword evidence="2" id="KW-0067">ATP-binding</keyword>
<proteinExistence type="predicted"/>
<dbReference type="GO" id="GO:0036297">
    <property type="term" value="P:interstrand cross-link repair"/>
    <property type="evidence" value="ECO:0007669"/>
    <property type="project" value="TreeGrafter"/>
</dbReference>
<dbReference type="InterPro" id="IPR014001">
    <property type="entry name" value="Helicase_ATP-bd"/>
</dbReference>
<protein>
    <recommendedName>
        <fullName evidence="8">DEAD/DEAH box helicase</fullName>
    </recommendedName>
</protein>
<evidence type="ECO:0000256" key="2">
    <source>
        <dbReference type="ARBA" id="ARBA00022840"/>
    </source>
</evidence>
<dbReference type="SUPFAM" id="SSF52540">
    <property type="entry name" value="P-loop containing nucleoside triphosphate hydrolases"/>
    <property type="match status" value="2"/>
</dbReference>
<evidence type="ECO:0000256" key="3">
    <source>
        <dbReference type="SAM" id="MobiDB-lite"/>
    </source>
</evidence>
<feature type="compositionally biased region" description="Basic and acidic residues" evidence="3">
    <location>
        <begin position="1330"/>
        <end position="1339"/>
    </location>
</feature>
<keyword evidence="1" id="KW-0547">Nucleotide-binding</keyword>
<dbReference type="InterPro" id="IPR018973">
    <property type="entry name" value="MZB"/>
</dbReference>
<feature type="domain" description="Helicase ATP-binding" evidence="4">
    <location>
        <begin position="16"/>
        <end position="127"/>
    </location>
</feature>
<dbReference type="Pfam" id="PF09369">
    <property type="entry name" value="MZB"/>
    <property type="match status" value="1"/>
</dbReference>
<accession>A0A177NCT5</accession>
<dbReference type="InterPro" id="IPR027417">
    <property type="entry name" value="P-loop_NTPase"/>
</dbReference>
<dbReference type="Gene3D" id="3.40.50.300">
    <property type="entry name" value="P-loop containing nucleotide triphosphate hydrolases"/>
    <property type="match status" value="2"/>
</dbReference>
<evidence type="ECO:0000313" key="6">
    <source>
        <dbReference type="EMBL" id="OAI15651.1"/>
    </source>
</evidence>
<name>A0A177NCT5_9GAMM</name>
<gene>
    <name evidence="6" type="ORF">A1359_09595</name>
</gene>
<dbReference type="PROSITE" id="PS51192">
    <property type="entry name" value="HELICASE_ATP_BIND_1"/>
    <property type="match status" value="1"/>
</dbReference>
<evidence type="ECO:0000259" key="4">
    <source>
        <dbReference type="PROSITE" id="PS51192"/>
    </source>
</evidence>
<feature type="domain" description="Helicase C-terminal" evidence="5">
    <location>
        <begin position="808"/>
        <end position="959"/>
    </location>
</feature>
<dbReference type="PANTHER" id="PTHR47957:SF3">
    <property type="entry name" value="ATP-DEPENDENT HELICASE HRQ1"/>
    <property type="match status" value="1"/>
</dbReference>
<evidence type="ECO:0000313" key="7">
    <source>
        <dbReference type="Proteomes" id="UP000078476"/>
    </source>
</evidence>
<evidence type="ECO:0000259" key="5">
    <source>
        <dbReference type="PROSITE" id="PS51194"/>
    </source>
</evidence>
<dbReference type="GO" id="GO:0043138">
    <property type="term" value="F:3'-5' DNA helicase activity"/>
    <property type="evidence" value="ECO:0007669"/>
    <property type="project" value="TreeGrafter"/>
</dbReference>
<dbReference type="SMART" id="SM00490">
    <property type="entry name" value="HELICc"/>
    <property type="match status" value="1"/>
</dbReference>
<organism evidence="6 7">
    <name type="scientific">Methylomonas lenta</name>
    <dbReference type="NCBI Taxonomy" id="980561"/>
    <lineage>
        <taxon>Bacteria</taxon>
        <taxon>Pseudomonadati</taxon>
        <taxon>Pseudomonadota</taxon>
        <taxon>Gammaproteobacteria</taxon>
        <taxon>Methylococcales</taxon>
        <taxon>Methylococcaceae</taxon>
        <taxon>Methylomonas</taxon>
    </lineage>
</organism>
<dbReference type="InterPro" id="IPR011545">
    <property type="entry name" value="DEAD/DEAH_box_helicase_dom"/>
</dbReference>
<sequence>MRFSLYNGDTPDQGKSEWLSEVADRKTLRSNPPPILVTNATMLEYMLVRNEDRPILAQSQGQLRWIVIDEAHTYLGSQAAELTLLLRRVLSAFGCQAEDVHFVATSATLGDSSEESRKRLAEFLADIAGVSVDRISVVEGKRQVPDLPTLLSNESRTEIDIVSLQRASETEKFNLLSRNDAARQIRYLLTQQASRLTDLSQIIFKSETNITRRNTLKFLDLCTQAKSVSQEPFLPLRGHLFHRTINGVWACANHQCQGRHNTALEDECWPFGAVFLERRKHCSYCQMPVFDLVQCGECGAEYLSANETHSDGKEWLIQHEYTQDEDEYQQELEPLEGDEDDVGLENPSTSKPSLLRLLSKKTFADVQNVRLNTEGKLDWSGKEGMPIHFVIPHEETISCSICNKKEHIGNVLFRPIRLGAPFLLSTAIPTILEPLPSMTGGEDARPLDGKRLISFTDSRQGTARFAAKLQQESERNYVKSLLYHSLAAQQPSKDENQVQKLLEEIKSLEPIAQTNPVIQGVLDERKAKLAILESPASAQLTWEEAENKLLNSDDFIRWMLPNLKELSFSQLTDRQLAKLCLFREFFVRPKRQFSLEGLGLVQLHYPTLIKTELPAVVKQRGIKSDEWLALLQVALDFHIRGGKAVSIAPDIERWLGYPGIPTIQLPPGMVKPSTASKHEKRILRLWPTTNSNHPYHSRILRILAFAFKLDAKDVNHRGQLEELLVAVWQGIRPVLSQGEKGFQIELEKQAVLQSIREAWFCPITRRLLPVTFRGISPYLPEPYVPDEMVLSTKVTMPELPKPFWFGCDVRDADSWLETNPEIAKLRDLGAWSDISDRIASHTRYLRAMEHSAQVSGTELTKRETAFKNGQINLLSCSTTMEMGVDIGGLTSVAMNNVPPHPANFLQRAGRAGRRGETAALSFTLCKSTPHGEAVFSNPLWPFVTRLAMPQVALQSETIIQRHINSMALACFLTDRVPDKTHKVTAGWFFESTQDDESAPCDVFTNWCEAQALTIDRLTEGLSALINRSIFAGKSPKYLLGGCVESLSRVNDKWRHELDGLLSQYEILKTKEGNSKPEQALEIQLTRLRGEYLLGVLANMGFLPGYGFPTDVVQLVTTTIEDISRKGKKSSAEREDNRSRRAGFPSRNLAIAIRDYAPGTDTVLDGRVYRSSGVTLNWHMPAEMNSTPEIQNLRWVWRCETCGGNGTRLMMPESCPHCGEKDVSKLTRNRYLQPAGFAVNIRCKPHNDISIPQYIPVRDPLISLDGADWIPLPNPSFGRFRSSIQAGLFYRSEGLHSNGFSLCLRCGFADSMSDSAERPATISGHKRLRGGKMDDREKECPGNNEDWAILDNIFMGISTRTNVLELQLRDYDGKPLDKTTAYTLAVALRQAWSLLLGIEESEIGSHAAPSRNQQSQSTYSIFLFDTATGGAGYVSQAVSRLPELLKQAESILHCPKNCDSACQGCLLTYDTQHHSNDLNRHNALDLLSPPYLSAFEIPEHIKAFGQESKLEMEPLVLAFNREWQKHPISLVRVYLGGDVSLWEPLNWRLRSELNRLNDANIQLQFVLTSESLEKLCFSQQAELEALATYVNADVYITEAINTEGNPALPLILEAGSDQIDIRWVASSEVALAPIPRWGNGDSDVQYVFARSAHAITLEPHNAKLTDIKSLRSPQPGLIELEICQELNGPSYSFGERAWEFISKRVPKLIDMLNGNVELVEVVYSDRYLRSPLVVILLNSFLAALCDYPNGINAKTKISIATSRLDRLNNDYPRWLFHDWCNVKDRTDIIKTWFSQKFSDFSWDDSYSNAELPHERRLILNWADGSQSKIILDQGVGYWRLVQGIRAEFPFEREVSNQVNYLEKANVIVESISKVHPTHWYYGNT</sequence>
<dbReference type="PROSITE" id="PS51194">
    <property type="entry name" value="HELICASE_CTER"/>
    <property type="match status" value="1"/>
</dbReference>
<dbReference type="STRING" id="980561.A1359_09595"/>
<comment type="caution">
    <text evidence="6">The sequence shown here is derived from an EMBL/GenBank/DDBJ whole genome shotgun (WGS) entry which is preliminary data.</text>
</comment>
<dbReference type="GO" id="GO:0003676">
    <property type="term" value="F:nucleic acid binding"/>
    <property type="evidence" value="ECO:0007669"/>
    <property type="project" value="InterPro"/>
</dbReference>
<dbReference type="Pfam" id="PF00271">
    <property type="entry name" value="Helicase_C"/>
    <property type="match status" value="1"/>
</dbReference>
<keyword evidence="7" id="KW-1185">Reference proteome</keyword>
<dbReference type="Pfam" id="PF00270">
    <property type="entry name" value="DEAD"/>
    <property type="match status" value="1"/>
</dbReference>
<dbReference type="GO" id="GO:0006289">
    <property type="term" value="P:nucleotide-excision repair"/>
    <property type="evidence" value="ECO:0007669"/>
    <property type="project" value="TreeGrafter"/>
</dbReference>
<dbReference type="EMBL" id="LUUI01000101">
    <property type="protein sequence ID" value="OAI15651.1"/>
    <property type="molecule type" value="Genomic_DNA"/>
</dbReference>
<dbReference type="Proteomes" id="UP000078476">
    <property type="component" value="Unassembled WGS sequence"/>
</dbReference>
<evidence type="ECO:0000256" key="1">
    <source>
        <dbReference type="ARBA" id="ARBA00022741"/>
    </source>
</evidence>
<feature type="region of interest" description="Disordered" evidence="3">
    <location>
        <begin position="1318"/>
        <end position="1339"/>
    </location>
</feature>
<evidence type="ECO:0008006" key="8">
    <source>
        <dbReference type="Google" id="ProtNLM"/>
    </source>
</evidence>
<dbReference type="InterPro" id="IPR001650">
    <property type="entry name" value="Helicase_C-like"/>
</dbReference>
<dbReference type="GO" id="GO:0005524">
    <property type="term" value="F:ATP binding"/>
    <property type="evidence" value="ECO:0007669"/>
    <property type="project" value="UniProtKB-KW"/>
</dbReference>
<reference evidence="6 7" key="1">
    <citation type="submission" date="2016-03" db="EMBL/GenBank/DDBJ databases">
        <authorList>
            <person name="Ploux O."/>
        </authorList>
    </citation>
    <scope>NUCLEOTIDE SEQUENCE [LARGE SCALE GENOMIC DNA]</scope>
    <source>
        <strain evidence="6 7">R-45370</strain>
    </source>
</reference>
<dbReference type="PANTHER" id="PTHR47957">
    <property type="entry name" value="ATP-DEPENDENT HELICASE HRQ1"/>
    <property type="match status" value="1"/>
</dbReference>